<sequence>MSISPSGEIFVACLQSRRLVSFKNGHGTVVCEDVKGLNNVFCAQNCVIYLLTHGGRAVQMLNGSNLQAVIHSDDLAGELQFEALHIFVTKEEVLYISDRHNNRILCLSPGESQSVIAWEVPEKQVWGLFVAEGGKIYVAGASRKVWCFNPGDRTCHEVLQCLDGEKVISVLPYGRSLYVSTQISKARGAVYEYLLPPELQLEVRNPSFR</sequence>
<reference evidence="1" key="1">
    <citation type="submission" date="2023-08" db="EMBL/GenBank/DDBJ databases">
        <authorList>
            <person name="Chen Y."/>
            <person name="Shah S."/>
            <person name="Dougan E. K."/>
            <person name="Thang M."/>
            <person name="Chan C."/>
        </authorList>
    </citation>
    <scope>NUCLEOTIDE SEQUENCE</scope>
</reference>
<dbReference type="AlphaFoldDB" id="A0AA36JBK2"/>
<gene>
    <name evidence="1" type="ORF">EVOR1521_LOCUS25480</name>
</gene>
<protein>
    <submittedName>
        <fullName evidence="1">Uncharacterized protein</fullName>
    </submittedName>
</protein>
<dbReference type="Proteomes" id="UP001178507">
    <property type="component" value="Unassembled WGS sequence"/>
</dbReference>
<comment type="caution">
    <text evidence="1">The sequence shown here is derived from an EMBL/GenBank/DDBJ whole genome shotgun (WGS) entry which is preliminary data.</text>
</comment>
<name>A0AA36JBK2_9DINO</name>
<dbReference type="InterPro" id="IPR011042">
    <property type="entry name" value="6-blade_b-propeller_TolB-like"/>
</dbReference>
<dbReference type="SUPFAM" id="SSF63829">
    <property type="entry name" value="Calcium-dependent phosphotriesterase"/>
    <property type="match status" value="1"/>
</dbReference>
<dbReference type="EMBL" id="CAUJNA010003461">
    <property type="protein sequence ID" value="CAJ1402642.1"/>
    <property type="molecule type" value="Genomic_DNA"/>
</dbReference>
<evidence type="ECO:0000313" key="1">
    <source>
        <dbReference type="EMBL" id="CAJ1402642.1"/>
    </source>
</evidence>
<dbReference type="Gene3D" id="2.120.10.30">
    <property type="entry name" value="TolB, C-terminal domain"/>
    <property type="match status" value="1"/>
</dbReference>
<accession>A0AA36JBK2</accession>
<evidence type="ECO:0000313" key="2">
    <source>
        <dbReference type="Proteomes" id="UP001178507"/>
    </source>
</evidence>
<keyword evidence="2" id="KW-1185">Reference proteome</keyword>
<organism evidence="1 2">
    <name type="scientific">Effrenium voratum</name>
    <dbReference type="NCBI Taxonomy" id="2562239"/>
    <lineage>
        <taxon>Eukaryota</taxon>
        <taxon>Sar</taxon>
        <taxon>Alveolata</taxon>
        <taxon>Dinophyceae</taxon>
        <taxon>Suessiales</taxon>
        <taxon>Symbiodiniaceae</taxon>
        <taxon>Effrenium</taxon>
    </lineage>
</organism>
<proteinExistence type="predicted"/>